<keyword evidence="5" id="KW-1185">Reference proteome</keyword>
<organism evidence="5 6">
    <name type="scientific">Hyalella azteca</name>
    <name type="common">Amphipod</name>
    <dbReference type="NCBI Taxonomy" id="294128"/>
    <lineage>
        <taxon>Eukaryota</taxon>
        <taxon>Metazoa</taxon>
        <taxon>Ecdysozoa</taxon>
        <taxon>Arthropoda</taxon>
        <taxon>Crustacea</taxon>
        <taxon>Multicrustacea</taxon>
        <taxon>Malacostraca</taxon>
        <taxon>Eumalacostraca</taxon>
        <taxon>Peracarida</taxon>
        <taxon>Amphipoda</taxon>
        <taxon>Senticaudata</taxon>
        <taxon>Talitrida</taxon>
        <taxon>Talitroidea</taxon>
        <taxon>Hyalellidae</taxon>
        <taxon>Hyalella</taxon>
    </lineage>
</organism>
<dbReference type="PANTHER" id="PTHR13817:SF73">
    <property type="entry name" value="FIBRONECTIN TYPE-III DOMAIN-CONTAINING PROTEIN"/>
    <property type="match status" value="1"/>
</dbReference>
<dbReference type="SMART" id="SM00060">
    <property type="entry name" value="FN3"/>
    <property type="match status" value="3"/>
</dbReference>
<dbReference type="SUPFAM" id="SSF49265">
    <property type="entry name" value="Fibronectin type III"/>
    <property type="match status" value="3"/>
</dbReference>
<dbReference type="AlphaFoldDB" id="A0A8B7NXX7"/>
<dbReference type="OMA" id="HENESSY"/>
<dbReference type="InterPro" id="IPR007110">
    <property type="entry name" value="Ig-like_dom"/>
</dbReference>
<dbReference type="InterPro" id="IPR003598">
    <property type="entry name" value="Ig_sub2"/>
</dbReference>
<sequence length="452" mass="48173">MVDNNGSLVISSVDRSASGLYTCTASNIHGSDAITYNVIVRVPPLPPKLHVTETTASSIRLQWDVEDEGGSRVTLFNLYYRTANGEAVQLAVQDNSHTIYGLECGTEYIFYITAHNDIGGAGCGSESPNNSSSTTKIINVVSSSSRSLRVTWLPPPRNASHGRLLGYYLGIRLRLPSTMDDTSDEGSAYNFTTVGGSDASSTATHTIVTDLHPHSFYDVIVRAFNSRGAGPSSDPVMGQTLQDTPNSPPASVSCSPSSAHSLTVSWRPPEERGRNGVIVAYHLAYSPSSSTSVLSFHALQVWVTASTVVGEGRTSALMSVVPSDTVGAGIWSVGGSVLVNWKQDALLQCRTVGVPEPTRTWTRGPERVALNSPGLMVDNNGSLVISSVDRSASGLYTCTASNIHGTDAITYNVIVRVPPLPPKLHVTETTASSIRLQWDVEDEGGSRVTLYN</sequence>
<dbReference type="InterPro" id="IPR050964">
    <property type="entry name" value="Striated_Muscle_Regulatory"/>
</dbReference>
<gene>
    <name evidence="6" type="primary">LOC108675122</name>
</gene>
<dbReference type="CDD" id="cd00063">
    <property type="entry name" value="FN3"/>
    <property type="match status" value="4"/>
</dbReference>
<accession>A0A8B7NXX7</accession>
<feature type="region of interest" description="Disordered" evidence="2">
    <location>
        <begin position="229"/>
        <end position="254"/>
    </location>
</feature>
<evidence type="ECO:0000256" key="2">
    <source>
        <dbReference type="SAM" id="MobiDB-lite"/>
    </source>
</evidence>
<evidence type="ECO:0000313" key="5">
    <source>
        <dbReference type="Proteomes" id="UP000694843"/>
    </source>
</evidence>
<feature type="domain" description="Fibronectin type-III" evidence="4">
    <location>
        <begin position="248"/>
        <end position="344"/>
    </location>
</feature>
<name>A0A8B7NXX7_HYAAZ</name>
<feature type="domain" description="Ig-like" evidence="3">
    <location>
        <begin position="322"/>
        <end position="410"/>
    </location>
</feature>
<feature type="domain" description="Fibronectin type-III" evidence="4">
    <location>
        <begin position="43"/>
        <end position="138"/>
    </location>
</feature>
<dbReference type="Proteomes" id="UP000694843">
    <property type="component" value="Unplaced"/>
</dbReference>
<feature type="domain" description="Fibronectin type-III" evidence="4">
    <location>
        <begin position="418"/>
        <end position="452"/>
    </location>
</feature>
<dbReference type="SUPFAM" id="SSF48726">
    <property type="entry name" value="Immunoglobulin"/>
    <property type="match status" value="2"/>
</dbReference>
<dbReference type="SMART" id="SM00408">
    <property type="entry name" value="IGc2"/>
    <property type="match status" value="1"/>
</dbReference>
<dbReference type="PROSITE" id="PS50853">
    <property type="entry name" value="FN3"/>
    <property type="match status" value="3"/>
</dbReference>
<dbReference type="GeneID" id="108675122"/>
<keyword evidence="1" id="KW-0677">Repeat</keyword>
<evidence type="ECO:0000256" key="1">
    <source>
        <dbReference type="ARBA" id="ARBA00022737"/>
    </source>
</evidence>
<dbReference type="Pfam" id="PF00041">
    <property type="entry name" value="fn3"/>
    <property type="match status" value="2"/>
</dbReference>
<dbReference type="InterPro" id="IPR013783">
    <property type="entry name" value="Ig-like_fold"/>
</dbReference>
<protein>
    <submittedName>
        <fullName evidence="6">Down syndrome cell adhesion molecule-like protein Dscam2</fullName>
    </submittedName>
</protein>
<proteinExistence type="predicted"/>
<dbReference type="SMART" id="SM00409">
    <property type="entry name" value="IG"/>
    <property type="match status" value="1"/>
</dbReference>
<dbReference type="InterPro" id="IPR036116">
    <property type="entry name" value="FN3_sf"/>
</dbReference>
<dbReference type="InterPro" id="IPR003961">
    <property type="entry name" value="FN3_dom"/>
</dbReference>
<feature type="non-terminal residue" evidence="6">
    <location>
        <position position="452"/>
    </location>
</feature>
<dbReference type="InterPro" id="IPR003599">
    <property type="entry name" value="Ig_sub"/>
</dbReference>
<dbReference type="PANTHER" id="PTHR13817">
    <property type="entry name" value="TITIN"/>
    <property type="match status" value="1"/>
</dbReference>
<evidence type="ECO:0000259" key="3">
    <source>
        <dbReference type="PROSITE" id="PS50835"/>
    </source>
</evidence>
<dbReference type="InterPro" id="IPR036179">
    <property type="entry name" value="Ig-like_dom_sf"/>
</dbReference>
<evidence type="ECO:0000313" key="6">
    <source>
        <dbReference type="RefSeq" id="XP_018018597.2"/>
    </source>
</evidence>
<dbReference type="Gene3D" id="2.60.40.10">
    <property type="entry name" value="Immunoglobulins"/>
    <property type="match status" value="5"/>
</dbReference>
<evidence type="ECO:0000259" key="4">
    <source>
        <dbReference type="PROSITE" id="PS50853"/>
    </source>
</evidence>
<dbReference type="Pfam" id="PF13927">
    <property type="entry name" value="Ig_3"/>
    <property type="match status" value="1"/>
</dbReference>
<dbReference type="OrthoDB" id="6415012at2759"/>
<dbReference type="KEGG" id="hazt:108675122"/>
<dbReference type="FunFam" id="2.60.40.10:FF:000028">
    <property type="entry name" value="Neuronal cell adhesion molecule"/>
    <property type="match status" value="1"/>
</dbReference>
<dbReference type="RefSeq" id="XP_018018597.2">
    <property type="nucleotide sequence ID" value="XM_018163108.2"/>
</dbReference>
<dbReference type="PROSITE" id="PS50835">
    <property type="entry name" value="IG_LIKE"/>
    <property type="match status" value="1"/>
</dbReference>
<reference evidence="6" key="1">
    <citation type="submission" date="2025-08" db="UniProtKB">
        <authorList>
            <consortium name="RefSeq"/>
        </authorList>
    </citation>
    <scope>IDENTIFICATION</scope>
    <source>
        <tissue evidence="6">Whole organism</tissue>
    </source>
</reference>